<comment type="catalytic activity">
    <reaction evidence="8">
        <text>arsenic triglutathione + 3 [thioredoxin]-dithiol + 3 S-adenosyl-L-methionine = trimethylarsine + 3 [thioredoxin]-disulfide + 3 glutathione + 3 S-adenosyl-L-homocysteine + 3 H(+)</text>
        <dbReference type="Rhea" id="RHEA:69432"/>
        <dbReference type="Rhea" id="RHEA-COMP:10698"/>
        <dbReference type="Rhea" id="RHEA-COMP:10700"/>
        <dbReference type="ChEBI" id="CHEBI:15378"/>
        <dbReference type="ChEBI" id="CHEBI:27130"/>
        <dbReference type="ChEBI" id="CHEBI:29950"/>
        <dbReference type="ChEBI" id="CHEBI:50058"/>
        <dbReference type="ChEBI" id="CHEBI:57856"/>
        <dbReference type="ChEBI" id="CHEBI:57925"/>
        <dbReference type="ChEBI" id="CHEBI:59789"/>
        <dbReference type="ChEBI" id="CHEBI:183640"/>
        <dbReference type="EC" id="2.1.1.137"/>
    </reaction>
</comment>
<dbReference type="CDD" id="cd02440">
    <property type="entry name" value="AdoMet_MTases"/>
    <property type="match status" value="1"/>
</dbReference>
<evidence type="ECO:0000256" key="2">
    <source>
        <dbReference type="ARBA" id="ARBA00022691"/>
    </source>
</evidence>
<dbReference type="STRING" id="1230458.C484_18572"/>
<keyword evidence="12" id="KW-1185">Reference proteome</keyword>
<dbReference type="PANTHER" id="PTHR43675:SF8">
    <property type="entry name" value="ARSENITE METHYLTRANSFERASE"/>
    <property type="match status" value="1"/>
</dbReference>
<dbReference type="NCBIfam" id="NF008823">
    <property type="entry name" value="PRK11873.1"/>
    <property type="match status" value="1"/>
</dbReference>
<dbReference type="EC" id="2.1.1.137" evidence="4"/>
<evidence type="ECO:0000256" key="8">
    <source>
        <dbReference type="ARBA" id="ARBA00048428"/>
    </source>
</evidence>
<gene>
    <name evidence="11" type="ORF">C484_18572</name>
</gene>
<evidence type="ECO:0000256" key="4">
    <source>
        <dbReference type="ARBA" id="ARBA00034521"/>
    </source>
</evidence>
<keyword evidence="1" id="KW-0808">Transferase</keyword>
<proteinExistence type="inferred from homology"/>
<dbReference type="GO" id="GO:0030791">
    <property type="term" value="F:arsenite methyltransferase activity"/>
    <property type="evidence" value="ECO:0007669"/>
    <property type="project" value="UniProtKB-EC"/>
</dbReference>
<dbReference type="InterPro" id="IPR025714">
    <property type="entry name" value="Methyltranfer_dom"/>
</dbReference>
<evidence type="ECO:0000256" key="3">
    <source>
        <dbReference type="ARBA" id="ARBA00034487"/>
    </source>
</evidence>
<evidence type="ECO:0000256" key="5">
    <source>
        <dbReference type="ARBA" id="ARBA00034545"/>
    </source>
</evidence>
<dbReference type="InterPro" id="IPR026669">
    <property type="entry name" value="Arsenite_MeTrfase-like"/>
</dbReference>
<organism evidence="11 12">
    <name type="scientific">Natrialba taiwanensis DSM 12281</name>
    <dbReference type="NCBI Taxonomy" id="1230458"/>
    <lineage>
        <taxon>Archaea</taxon>
        <taxon>Methanobacteriati</taxon>
        <taxon>Methanobacteriota</taxon>
        <taxon>Stenosarchaea group</taxon>
        <taxon>Halobacteria</taxon>
        <taxon>Halobacteriales</taxon>
        <taxon>Natrialbaceae</taxon>
        <taxon>Natrialba</taxon>
    </lineage>
</organism>
<dbReference type="RefSeq" id="WP_006827324.1">
    <property type="nucleotide sequence ID" value="NZ_AOIL01000062.1"/>
</dbReference>
<reference evidence="11 12" key="1">
    <citation type="journal article" date="2014" name="PLoS Genet.">
        <title>Phylogenetically driven sequencing of extremely halophilic archaea reveals strategies for static and dynamic osmo-response.</title>
        <authorList>
            <person name="Becker E.A."/>
            <person name="Seitzer P.M."/>
            <person name="Tritt A."/>
            <person name="Larsen D."/>
            <person name="Krusor M."/>
            <person name="Yao A.I."/>
            <person name="Wu D."/>
            <person name="Madern D."/>
            <person name="Eisen J.A."/>
            <person name="Darling A.E."/>
            <person name="Facciotti M.T."/>
        </authorList>
    </citation>
    <scope>NUCLEOTIDE SEQUENCE [LARGE SCALE GENOMIC DNA]</scope>
    <source>
        <strain evidence="11 12">DSM 12281</strain>
    </source>
</reference>
<dbReference type="AlphaFoldDB" id="L9ZIQ1"/>
<dbReference type="InterPro" id="IPR029063">
    <property type="entry name" value="SAM-dependent_MTases_sf"/>
</dbReference>
<dbReference type="SUPFAM" id="SSF53335">
    <property type="entry name" value="S-adenosyl-L-methionine-dependent methyltransferases"/>
    <property type="match status" value="1"/>
</dbReference>
<comment type="caution">
    <text evidence="11">The sequence shown here is derived from an EMBL/GenBank/DDBJ whole genome shotgun (WGS) entry which is preliminary data.</text>
</comment>
<dbReference type="Pfam" id="PF13847">
    <property type="entry name" value="Methyltransf_31"/>
    <property type="match status" value="1"/>
</dbReference>
<dbReference type="PATRIC" id="fig|1230458.4.peg.3740"/>
<evidence type="ECO:0000256" key="7">
    <source>
        <dbReference type="ARBA" id="ARBA00047943"/>
    </source>
</evidence>
<evidence type="ECO:0000256" key="6">
    <source>
        <dbReference type="ARBA" id="ARBA00047941"/>
    </source>
</evidence>
<name>L9ZIQ1_9EURY</name>
<evidence type="ECO:0000256" key="1">
    <source>
        <dbReference type="ARBA" id="ARBA00022679"/>
    </source>
</evidence>
<dbReference type="Proteomes" id="UP000011648">
    <property type="component" value="Unassembled WGS sequence"/>
</dbReference>
<feature type="compositionally biased region" description="Polar residues" evidence="9">
    <location>
        <begin position="1"/>
        <end position="11"/>
    </location>
</feature>
<evidence type="ECO:0000313" key="11">
    <source>
        <dbReference type="EMBL" id="ELY86249.1"/>
    </source>
</evidence>
<dbReference type="PANTHER" id="PTHR43675">
    <property type="entry name" value="ARSENITE METHYLTRANSFERASE"/>
    <property type="match status" value="1"/>
</dbReference>
<evidence type="ECO:0000313" key="12">
    <source>
        <dbReference type="Proteomes" id="UP000011648"/>
    </source>
</evidence>
<dbReference type="OrthoDB" id="57427at2157"/>
<protein>
    <recommendedName>
        <fullName evidence="5">Arsenite methyltransferase</fullName>
        <ecNumber evidence="4">2.1.1.137</ecNumber>
    </recommendedName>
</protein>
<comment type="catalytic activity">
    <reaction evidence="7">
        <text>arsenic triglutathione + 2 [thioredoxin]-dithiol + 2 S-adenosyl-L-methionine + H2O = dimethylarsinous acid + 2 [thioredoxin]-disulfide + 3 glutathione + 2 S-adenosyl-L-homocysteine + 2 H(+)</text>
        <dbReference type="Rhea" id="RHEA:69464"/>
        <dbReference type="Rhea" id="RHEA-COMP:10698"/>
        <dbReference type="Rhea" id="RHEA-COMP:10700"/>
        <dbReference type="ChEBI" id="CHEBI:15377"/>
        <dbReference type="ChEBI" id="CHEBI:15378"/>
        <dbReference type="ChEBI" id="CHEBI:23808"/>
        <dbReference type="ChEBI" id="CHEBI:29950"/>
        <dbReference type="ChEBI" id="CHEBI:50058"/>
        <dbReference type="ChEBI" id="CHEBI:57856"/>
        <dbReference type="ChEBI" id="CHEBI:57925"/>
        <dbReference type="ChEBI" id="CHEBI:59789"/>
        <dbReference type="ChEBI" id="CHEBI:183640"/>
        <dbReference type="EC" id="2.1.1.137"/>
    </reaction>
</comment>
<dbReference type="EMBL" id="AOIL01000062">
    <property type="protein sequence ID" value="ELY86249.1"/>
    <property type="molecule type" value="Genomic_DNA"/>
</dbReference>
<accession>L9ZIQ1</accession>
<evidence type="ECO:0000256" key="9">
    <source>
        <dbReference type="SAM" id="MobiDB-lite"/>
    </source>
</evidence>
<comment type="catalytic activity">
    <reaction evidence="6">
        <text>arsenic triglutathione + [thioredoxin]-dithiol + S-adenosyl-L-methionine + 2 H2O = methylarsonous acid + [thioredoxin]-disulfide + 3 glutathione + S-adenosyl-L-homocysteine + H(+)</text>
        <dbReference type="Rhea" id="RHEA:69460"/>
        <dbReference type="Rhea" id="RHEA-COMP:10698"/>
        <dbReference type="Rhea" id="RHEA-COMP:10700"/>
        <dbReference type="ChEBI" id="CHEBI:15377"/>
        <dbReference type="ChEBI" id="CHEBI:15378"/>
        <dbReference type="ChEBI" id="CHEBI:17826"/>
        <dbReference type="ChEBI" id="CHEBI:29950"/>
        <dbReference type="ChEBI" id="CHEBI:50058"/>
        <dbReference type="ChEBI" id="CHEBI:57856"/>
        <dbReference type="ChEBI" id="CHEBI:57925"/>
        <dbReference type="ChEBI" id="CHEBI:59789"/>
        <dbReference type="ChEBI" id="CHEBI:183640"/>
        <dbReference type="EC" id="2.1.1.137"/>
    </reaction>
</comment>
<feature type="region of interest" description="Disordered" evidence="9">
    <location>
        <begin position="1"/>
        <end position="60"/>
    </location>
</feature>
<feature type="domain" description="Methyltransferase" evidence="10">
    <location>
        <begin position="111"/>
        <end position="255"/>
    </location>
</feature>
<dbReference type="Gene3D" id="3.40.50.150">
    <property type="entry name" value="Vaccinia Virus protein VP39"/>
    <property type="match status" value="1"/>
</dbReference>
<sequence length="296" mass="32052">MTENTTTQEESTFTDDEQHETVRDRYAEVASDDTGCCESSSNADCGSGTESPTSDDTDTETLTGCCTNDETSTTWAEQVGYSSEEIESVPTDANLGLGCGNPTAIANLIQGQTVLDLGSGGGFDCFLAANEVGTDGHVIGVDMTPEMIEKARANSEENDTENIEFRLGEIEHLPVSDDTIDVIISNCVINLSPDKRQVFEEAYRVLRPGGRLAISDIVLTAELPDELRADLDSIAECVGGATRIKKLEGLLEEAGFQDIQIEPQDETQDFIREWGDDRDLDEVLISATIRAHKPSN</sequence>
<evidence type="ECO:0000259" key="10">
    <source>
        <dbReference type="Pfam" id="PF13847"/>
    </source>
</evidence>
<comment type="similarity">
    <text evidence="3">Belongs to the methyltransferase superfamily. Arsenite methyltransferase family.</text>
</comment>
<keyword evidence="2" id="KW-0949">S-adenosyl-L-methionine</keyword>